<dbReference type="GeneID" id="44997514"/>
<dbReference type="Pfam" id="PF04266">
    <property type="entry name" value="ASCH"/>
    <property type="match status" value="1"/>
</dbReference>
<name>Q97KB9_CLOAB</name>
<proteinExistence type="predicted"/>
<dbReference type="eggNOG" id="COG4405">
    <property type="taxonomic scope" value="Bacteria"/>
</dbReference>
<dbReference type="PANTHER" id="PTHR39203">
    <property type="entry name" value="CYTOPLASMIC PROTEIN-RELATED"/>
    <property type="match status" value="1"/>
</dbReference>
<sequence length="157" mass="18335">MEREHDTVKKMWTDYLGFIEEDIENTEKTYSSWYFGGDKNSANNLADLVMKGTKRGTTSLYYFYELENDPLPKKGDFSIITDYSGTAQCVIETTKVTVLPFKEVTEELAFIEGEGDKSLDYWKRAHISFFTKELEEEGKKFSEDMLVVFEEFKVVYK</sequence>
<dbReference type="CDD" id="cd06553">
    <property type="entry name" value="ASCH_Ef3133_like"/>
    <property type="match status" value="1"/>
</dbReference>
<dbReference type="HOGENOM" id="CLU_102450_0_1_9"/>
<dbReference type="AlphaFoldDB" id="Q97KB9"/>
<dbReference type="KEGG" id="cac:CA_C1000"/>
<dbReference type="Proteomes" id="UP000000814">
    <property type="component" value="Chromosome"/>
</dbReference>
<dbReference type="STRING" id="272562.CA_C1000"/>
<organism evidence="2 3">
    <name type="scientific">Clostridium acetobutylicum (strain ATCC 824 / DSM 792 / JCM 1419 / IAM 19013 / LMG 5710 / NBRC 13948 / NRRL B-527 / VKM B-1787 / 2291 / W)</name>
    <dbReference type="NCBI Taxonomy" id="272562"/>
    <lineage>
        <taxon>Bacteria</taxon>
        <taxon>Bacillati</taxon>
        <taxon>Bacillota</taxon>
        <taxon>Clostridia</taxon>
        <taxon>Eubacteriales</taxon>
        <taxon>Clostridiaceae</taxon>
        <taxon>Clostridium</taxon>
    </lineage>
</organism>
<dbReference type="OrthoDB" id="9807542at2"/>
<evidence type="ECO:0000313" key="2">
    <source>
        <dbReference type="EMBL" id="AAK78976.1"/>
    </source>
</evidence>
<dbReference type="SMART" id="SM01022">
    <property type="entry name" value="ASCH"/>
    <property type="match status" value="1"/>
</dbReference>
<gene>
    <name evidence="2" type="ordered locus">CA_C1000</name>
</gene>
<evidence type="ECO:0000259" key="1">
    <source>
        <dbReference type="SMART" id="SM01022"/>
    </source>
</evidence>
<dbReference type="PANTHER" id="PTHR39203:SF1">
    <property type="entry name" value="CYTOPLASMIC PROTEIN"/>
    <property type="match status" value="1"/>
</dbReference>
<keyword evidence="3" id="KW-1185">Reference proteome</keyword>
<dbReference type="PIRSF" id="PIRSF021320">
    <property type="entry name" value="DUF984"/>
    <property type="match status" value="1"/>
</dbReference>
<dbReference type="PATRIC" id="fig|272562.8.peg.1208"/>
<dbReference type="InterPro" id="IPR009326">
    <property type="entry name" value="DUF984"/>
</dbReference>
<dbReference type="PIR" id="E97023">
    <property type="entry name" value="E97023"/>
</dbReference>
<dbReference type="Gene3D" id="3.10.400.10">
    <property type="entry name" value="Sulfate adenylyltransferase"/>
    <property type="match status" value="1"/>
</dbReference>
<dbReference type="SUPFAM" id="SSF88697">
    <property type="entry name" value="PUA domain-like"/>
    <property type="match status" value="1"/>
</dbReference>
<dbReference type="EMBL" id="AE001437">
    <property type="protein sequence ID" value="AAK78976.1"/>
    <property type="molecule type" value="Genomic_DNA"/>
</dbReference>
<reference evidence="2 3" key="1">
    <citation type="journal article" date="2001" name="J. Bacteriol.">
        <title>Genome sequence and comparative analysis of the solvent-producing bacterium Clostridium acetobutylicum.</title>
        <authorList>
            <person name="Nolling J."/>
            <person name="Breton G."/>
            <person name="Omelchenko M.V."/>
            <person name="Makarova K.S."/>
            <person name="Zeng Q."/>
            <person name="Gibson R."/>
            <person name="Lee H.M."/>
            <person name="Dubois J."/>
            <person name="Qiu D."/>
            <person name="Hitti J."/>
            <person name="Wolf Y.I."/>
            <person name="Tatusov R.L."/>
            <person name="Sabathe F."/>
            <person name="Doucette-Stamm L."/>
            <person name="Soucaille P."/>
            <person name="Daly M.J."/>
            <person name="Bennett G.N."/>
            <person name="Koonin E.V."/>
            <person name="Smith D.R."/>
        </authorList>
    </citation>
    <scope>NUCLEOTIDE SEQUENCE [LARGE SCALE GENOMIC DNA]</scope>
    <source>
        <strain evidence="3">ATCC 824 / DSM 792 / JCM 1419 / LMG 5710 / VKM B-1787</strain>
    </source>
</reference>
<dbReference type="InterPro" id="IPR007374">
    <property type="entry name" value="ASCH_domain"/>
</dbReference>
<accession>Q97KB9</accession>
<dbReference type="RefSeq" id="WP_010964318.1">
    <property type="nucleotide sequence ID" value="NC_003030.1"/>
</dbReference>
<feature type="domain" description="ASCH" evidence="1">
    <location>
        <begin position="33"/>
        <end position="156"/>
    </location>
</feature>
<dbReference type="InterPro" id="IPR015947">
    <property type="entry name" value="PUA-like_sf"/>
</dbReference>
<evidence type="ECO:0000313" key="3">
    <source>
        <dbReference type="Proteomes" id="UP000000814"/>
    </source>
</evidence>
<protein>
    <submittedName>
        <fullName evidence="2">Uncharacterized protein, homolog of yhfF B.subtilis</fullName>
    </submittedName>
</protein>